<dbReference type="OrthoDB" id="8064436at2759"/>
<evidence type="ECO:0000256" key="2">
    <source>
        <dbReference type="SAM" id="MobiDB-lite"/>
    </source>
</evidence>
<dbReference type="SUPFAM" id="SSF58022">
    <property type="entry name" value="XRCC4, C-terminal oligomerization domain"/>
    <property type="match status" value="1"/>
</dbReference>
<accession>A0A139IND0</accession>
<feature type="coiled-coil region" evidence="1">
    <location>
        <begin position="183"/>
        <end position="210"/>
    </location>
</feature>
<reference evidence="3 4" key="1">
    <citation type="submission" date="2015-07" db="EMBL/GenBank/DDBJ databases">
        <title>Comparative genomics of the Sigatoka disease complex on banana suggests a link between parallel evolutionary changes in Pseudocercospora fijiensis and Pseudocercospora eumusae and increased virulence on the banana host.</title>
        <authorList>
            <person name="Chang T.-C."/>
            <person name="Salvucci A."/>
            <person name="Crous P.W."/>
            <person name="Stergiopoulos I."/>
        </authorList>
    </citation>
    <scope>NUCLEOTIDE SEQUENCE [LARGE SCALE GENOMIC DNA]</scope>
    <source>
        <strain evidence="3 4">CBS 116634</strain>
    </source>
</reference>
<feature type="region of interest" description="Disordered" evidence="2">
    <location>
        <begin position="241"/>
        <end position="403"/>
    </location>
</feature>
<organism evidence="3 4">
    <name type="scientific">Pseudocercospora musae</name>
    <dbReference type="NCBI Taxonomy" id="113226"/>
    <lineage>
        <taxon>Eukaryota</taxon>
        <taxon>Fungi</taxon>
        <taxon>Dikarya</taxon>
        <taxon>Ascomycota</taxon>
        <taxon>Pezizomycotina</taxon>
        <taxon>Dothideomycetes</taxon>
        <taxon>Dothideomycetidae</taxon>
        <taxon>Mycosphaerellales</taxon>
        <taxon>Mycosphaerellaceae</taxon>
        <taxon>Pseudocercospora</taxon>
    </lineage>
</organism>
<dbReference type="Gene3D" id="1.20.5.370">
    <property type="match status" value="1"/>
</dbReference>
<evidence type="ECO:0000313" key="3">
    <source>
        <dbReference type="EMBL" id="KXT16271.1"/>
    </source>
</evidence>
<name>A0A139IND0_9PEZI</name>
<dbReference type="InterPro" id="IPR014751">
    <property type="entry name" value="XRCC4-like_C"/>
</dbReference>
<keyword evidence="4" id="KW-1185">Reference proteome</keyword>
<dbReference type="PANTHER" id="PTHR42067:SF1">
    <property type="entry name" value="MITOTIC APPARATUS PROTEIN P62"/>
    <property type="match status" value="1"/>
</dbReference>
<dbReference type="STRING" id="113226.A0A139IND0"/>
<keyword evidence="1" id="KW-0175">Coiled coil</keyword>
<feature type="compositionally biased region" description="Low complexity" evidence="2">
    <location>
        <begin position="248"/>
        <end position="260"/>
    </location>
</feature>
<feature type="compositionally biased region" description="Acidic residues" evidence="2">
    <location>
        <begin position="283"/>
        <end position="297"/>
    </location>
</feature>
<evidence type="ECO:0000313" key="4">
    <source>
        <dbReference type="Proteomes" id="UP000073492"/>
    </source>
</evidence>
<evidence type="ECO:0000256" key="1">
    <source>
        <dbReference type="SAM" id="Coils"/>
    </source>
</evidence>
<feature type="compositionally biased region" description="Acidic residues" evidence="2">
    <location>
        <begin position="314"/>
        <end position="325"/>
    </location>
</feature>
<dbReference type="PANTHER" id="PTHR42067">
    <property type="entry name" value="YALI0C15378P"/>
    <property type="match status" value="1"/>
</dbReference>
<comment type="caution">
    <text evidence="3">The sequence shown here is derived from an EMBL/GenBank/DDBJ whole genome shotgun (WGS) entry which is preliminary data.</text>
</comment>
<dbReference type="AlphaFoldDB" id="A0A139IND0"/>
<gene>
    <name evidence="3" type="ORF">AC579_473</name>
</gene>
<feature type="compositionally biased region" description="Acidic residues" evidence="2">
    <location>
        <begin position="391"/>
        <end position="403"/>
    </location>
</feature>
<dbReference type="EMBL" id="LFZO01000040">
    <property type="protein sequence ID" value="KXT16271.1"/>
    <property type="molecule type" value="Genomic_DNA"/>
</dbReference>
<sequence length="403" mass="44084">MTSNADMGGEHDPRVLQTRIMTSQQKEHILRLRRTDHKSEHLLLKIGKIGRRDLDLKLIGTDQYVAFIGSMAEADVKSLQERNYTGDLEEWKTVLRFALLHEKPDGTLPDFLQGVETVAAISGSTSTITVRRNIGGITQRLGSIKLALDKDKDEEIVPMEWVDVAAATSDDLRDQLATLAASVQTQKDQIAKLSTELDMLVKAKREHEDQLLSKFAALLNAKKLKIRDQQRLLNGAKVDAVAAEEISSTRASRTSRKAGASRGGKRKANSAAPRSPEEQQHGDDDDVETVDGTDDADGASRREQITPKPSDADAATDTDGEDEDMVEKSAAGPAASLRSSTGRSQRAGGTTENMELDEDLPPPRKLPFNRKKSAPESVKMPTPPPTSNTNDVEEDAETDDDEL</sequence>
<proteinExistence type="predicted"/>
<dbReference type="Proteomes" id="UP000073492">
    <property type="component" value="Unassembled WGS sequence"/>
</dbReference>
<protein>
    <submittedName>
        <fullName evidence="3">Uncharacterized protein</fullName>
    </submittedName>
</protein>
<feature type="compositionally biased region" description="Polar residues" evidence="2">
    <location>
        <begin position="337"/>
        <end position="353"/>
    </location>
</feature>